<evidence type="ECO:0000313" key="2">
    <source>
        <dbReference type="Proteomes" id="UP000639643"/>
    </source>
</evidence>
<accession>A0A8H6K244</accession>
<protein>
    <submittedName>
        <fullName evidence="1">Uncharacterized protein</fullName>
    </submittedName>
</protein>
<comment type="caution">
    <text evidence="1">The sequence shown here is derived from an EMBL/GenBank/DDBJ whole genome shotgun (WGS) entry which is preliminary data.</text>
</comment>
<proteinExistence type="predicted"/>
<organism evidence="1 2">
    <name type="scientific">Colletotrichum musicola</name>
    <dbReference type="NCBI Taxonomy" id="2175873"/>
    <lineage>
        <taxon>Eukaryota</taxon>
        <taxon>Fungi</taxon>
        <taxon>Dikarya</taxon>
        <taxon>Ascomycota</taxon>
        <taxon>Pezizomycotina</taxon>
        <taxon>Sordariomycetes</taxon>
        <taxon>Hypocreomycetidae</taxon>
        <taxon>Glomerellales</taxon>
        <taxon>Glomerellaceae</taxon>
        <taxon>Colletotrichum</taxon>
        <taxon>Colletotrichum orchidearum species complex</taxon>
    </lineage>
</organism>
<sequence>MEHEEDLMVRLKGSSNRLPIMDLDNRGQEAGEGGMVILEATSPSRSPDQPHAALSPSAPLQREDIGQCLGNILSQSKNEEVVQRALWDDFDARRLSACRHLRQYLDHLREAQAGRPRRAWDVEHSEDDQTASMDVYPREPDVEMTDDQERLCLDIEDDLVAMYRILDLLKPEPDFRLTGNVFPAAVAVVVLSLLGRSFRKGALAVAAASVAGFMGCNWSHFWKSFEAASIQACADKIEGLLQRLPLDRVDERDLETLEGSFGPADSLMRE</sequence>
<gene>
    <name evidence="1" type="ORF">CMUS01_10854</name>
</gene>
<dbReference type="AlphaFoldDB" id="A0A8H6K244"/>
<reference evidence="1" key="1">
    <citation type="journal article" date="2020" name="Phytopathology">
        <title>Genome Sequence Resources of Colletotrichum truncatum, C. plurivorum, C. musicola, and C. sojae: Four Species Pathogenic to Soybean (Glycine max).</title>
        <authorList>
            <person name="Rogerio F."/>
            <person name="Boufleur T.R."/>
            <person name="Ciampi-Guillardi M."/>
            <person name="Sukno S.A."/>
            <person name="Thon M.R."/>
            <person name="Massola Junior N.S."/>
            <person name="Baroncelli R."/>
        </authorList>
    </citation>
    <scope>NUCLEOTIDE SEQUENCE</scope>
    <source>
        <strain evidence="1">LFN0074</strain>
    </source>
</reference>
<dbReference type="Proteomes" id="UP000639643">
    <property type="component" value="Unassembled WGS sequence"/>
</dbReference>
<dbReference type="EMBL" id="WIGM01000519">
    <property type="protein sequence ID" value="KAF6823041.1"/>
    <property type="molecule type" value="Genomic_DNA"/>
</dbReference>
<name>A0A8H6K244_9PEZI</name>
<evidence type="ECO:0000313" key="1">
    <source>
        <dbReference type="EMBL" id="KAF6823041.1"/>
    </source>
</evidence>
<keyword evidence="2" id="KW-1185">Reference proteome</keyword>